<reference evidence="2 3" key="1">
    <citation type="journal article" date="2013" name="Genome Announc.">
        <title>Draft Genome Sequence of Streptomyces viridochromogenes Strain Tu57, Producer of Avilamycin.</title>
        <authorList>
            <person name="Gruning B.A."/>
            <person name="Erxleben A."/>
            <person name="Hahnlein A."/>
            <person name="Gunther S."/>
        </authorList>
    </citation>
    <scope>NUCLEOTIDE SEQUENCE [LARGE SCALE GENOMIC DNA]</scope>
    <source>
        <strain evidence="2 3">Tue57</strain>
    </source>
</reference>
<gene>
    <name evidence="2" type="ORF">STVIR_5444</name>
</gene>
<accession>L8PBH8</accession>
<proteinExistence type="predicted"/>
<dbReference type="EMBL" id="AMLP01000164">
    <property type="protein sequence ID" value="ELS53524.1"/>
    <property type="molecule type" value="Genomic_DNA"/>
</dbReference>
<evidence type="ECO:0000313" key="3">
    <source>
        <dbReference type="Proteomes" id="UP000011205"/>
    </source>
</evidence>
<evidence type="ECO:0000313" key="2">
    <source>
        <dbReference type="EMBL" id="ELS53524.1"/>
    </source>
</evidence>
<evidence type="ECO:0000256" key="1">
    <source>
        <dbReference type="SAM" id="MobiDB-lite"/>
    </source>
</evidence>
<feature type="compositionally biased region" description="Basic and acidic residues" evidence="1">
    <location>
        <begin position="15"/>
        <end position="38"/>
    </location>
</feature>
<dbReference type="Proteomes" id="UP000011205">
    <property type="component" value="Unassembled WGS sequence"/>
</dbReference>
<organism evidence="2 3">
    <name type="scientific">Streptomyces viridochromogenes Tue57</name>
    <dbReference type="NCBI Taxonomy" id="1160705"/>
    <lineage>
        <taxon>Bacteria</taxon>
        <taxon>Bacillati</taxon>
        <taxon>Actinomycetota</taxon>
        <taxon>Actinomycetes</taxon>
        <taxon>Kitasatosporales</taxon>
        <taxon>Streptomycetaceae</taxon>
        <taxon>Streptomyces</taxon>
    </lineage>
</organism>
<comment type="caution">
    <text evidence="2">The sequence shown here is derived from an EMBL/GenBank/DDBJ whole genome shotgun (WGS) entry which is preliminary data.</text>
</comment>
<feature type="region of interest" description="Disordered" evidence="1">
    <location>
        <begin position="1"/>
        <end position="66"/>
    </location>
</feature>
<protein>
    <submittedName>
        <fullName evidence="2">Uncharacterized protein</fullName>
    </submittedName>
</protein>
<dbReference type="AlphaFoldDB" id="L8PBH8"/>
<name>L8PBH8_STRVR</name>
<sequence>MPLHGRRRRAFVGLSHREGRERRRGGRERDGGCRRSERPGSTGHLRSSPAFGRAEGRSWSWRAARA</sequence>
<feature type="compositionally biased region" description="Basic residues" evidence="1">
    <location>
        <begin position="1"/>
        <end position="10"/>
    </location>
</feature>